<dbReference type="EnsemblPlants" id="OMERI05G11970.1">
    <property type="protein sequence ID" value="OMERI05G11970.1"/>
    <property type="gene ID" value="OMERI05G11970"/>
</dbReference>
<accession>A0A0E0DQH4</accession>
<organism evidence="1">
    <name type="scientific">Oryza meridionalis</name>
    <dbReference type="NCBI Taxonomy" id="40149"/>
    <lineage>
        <taxon>Eukaryota</taxon>
        <taxon>Viridiplantae</taxon>
        <taxon>Streptophyta</taxon>
        <taxon>Embryophyta</taxon>
        <taxon>Tracheophyta</taxon>
        <taxon>Spermatophyta</taxon>
        <taxon>Magnoliopsida</taxon>
        <taxon>Liliopsida</taxon>
        <taxon>Poales</taxon>
        <taxon>Poaceae</taxon>
        <taxon>BOP clade</taxon>
        <taxon>Oryzoideae</taxon>
        <taxon>Oryzeae</taxon>
        <taxon>Oryzinae</taxon>
        <taxon>Oryza</taxon>
    </lineage>
</organism>
<dbReference type="Gramene" id="OMERI05G11970.1">
    <property type="protein sequence ID" value="OMERI05G11970.1"/>
    <property type="gene ID" value="OMERI05G11970"/>
</dbReference>
<reference evidence="1" key="2">
    <citation type="submission" date="2018-05" db="EMBL/GenBank/DDBJ databases">
        <title>OmerRS3 (Oryza meridionalis Reference Sequence Version 3).</title>
        <authorList>
            <person name="Zhang J."/>
            <person name="Kudrna D."/>
            <person name="Lee S."/>
            <person name="Talag J."/>
            <person name="Welchert J."/>
            <person name="Wing R.A."/>
        </authorList>
    </citation>
    <scope>NUCLEOTIDE SEQUENCE [LARGE SCALE GENOMIC DNA]</scope>
    <source>
        <strain evidence="1">cv. OR44</strain>
    </source>
</reference>
<dbReference type="HOGENOM" id="CLU_1573136_0_0_1"/>
<evidence type="ECO:0000313" key="1">
    <source>
        <dbReference type="EnsemblPlants" id="OMERI05G11970.1"/>
    </source>
</evidence>
<proteinExistence type="predicted"/>
<evidence type="ECO:0000313" key="2">
    <source>
        <dbReference type="Proteomes" id="UP000008021"/>
    </source>
</evidence>
<reference evidence="1" key="1">
    <citation type="submission" date="2015-04" db="UniProtKB">
        <authorList>
            <consortium name="EnsemblPlants"/>
        </authorList>
    </citation>
    <scope>IDENTIFICATION</scope>
</reference>
<dbReference type="AlphaFoldDB" id="A0A0E0DQH4"/>
<dbReference type="Proteomes" id="UP000008021">
    <property type="component" value="Chromosome 5"/>
</dbReference>
<name>A0A0E0DQH4_9ORYZ</name>
<keyword evidence="2" id="KW-1185">Reference proteome</keyword>
<sequence length="170" mass="17586">MGVYPCFEIRADGMRMYGPLDATPAFMLCAELPIDDVIAAWVGGRVGILERTSQSQQAGLERRREGRGGGDAVAVAVEAAAALRGLEEVVDGEVGGGDADGELEAVAAAGDLDDVEPEEEDLDGDAAEAREVARGDAAGDGALVAERVGALDGELADVYEITFVANKSYK</sequence>
<protein>
    <submittedName>
        <fullName evidence="1">Uncharacterized protein</fullName>
    </submittedName>
</protein>